<evidence type="ECO:0000313" key="2">
    <source>
        <dbReference type="EMBL" id="KAG5577129.1"/>
    </source>
</evidence>
<organism evidence="2 3">
    <name type="scientific">Solanum commersonii</name>
    <name type="common">Commerson's wild potato</name>
    <name type="synonym">Commerson's nightshade</name>
    <dbReference type="NCBI Taxonomy" id="4109"/>
    <lineage>
        <taxon>Eukaryota</taxon>
        <taxon>Viridiplantae</taxon>
        <taxon>Streptophyta</taxon>
        <taxon>Embryophyta</taxon>
        <taxon>Tracheophyta</taxon>
        <taxon>Spermatophyta</taxon>
        <taxon>Magnoliopsida</taxon>
        <taxon>eudicotyledons</taxon>
        <taxon>Gunneridae</taxon>
        <taxon>Pentapetalae</taxon>
        <taxon>asterids</taxon>
        <taxon>lamiids</taxon>
        <taxon>Solanales</taxon>
        <taxon>Solanaceae</taxon>
        <taxon>Solanoideae</taxon>
        <taxon>Solaneae</taxon>
        <taxon>Solanum</taxon>
    </lineage>
</organism>
<feature type="compositionally biased region" description="Low complexity" evidence="1">
    <location>
        <begin position="42"/>
        <end position="56"/>
    </location>
</feature>
<feature type="region of interest" description="Disordered" evidence="1">
    <location>
        <begin position="1"/>
        <end position="99"/>
    </location>
</feature>
<feature type="compositionally biased region" description="Polar residues" evidence="1">
    <location>
        <begin position="7"/>
        <end position="30"/>
    </location>
</feature>
<sequence>MGRAFQRAQTNPPKVTECTFGSNFSPNVTESKALKTKKLKVSKGGFSESPSGSASSTQLAKLPNVPTFYPDFQNQPRSPRKKIKPHTSSIKLRPIRPTPPGYSDFSQFGQIWPFDGFSPLRMTSTAPSLGKESHLAQM</sequence>
<protein>
    <submittedName>
        <fullName evidence="2">Uncharacterized protein</fullName>
    </submittedName>
</protein>
<accession>A0A9J5WMI7</accession>
<dbReference type="AlphaFoldDB" id="A0A9J5WMI7"/>
<name>A0A9J5WMI7_SOLCO</name>
<keyword evidence="3" id="KW-1185">Reference proteome</keyword>
<evidence type="ECO:0000313" key="3">
    <source>
        <dbReference type="Proteomes" id="UP000824120"/>
    </source>
</evidence>
<evidence type="ECO:0000256" key="1">
    <source>
        <dbReference type="SAM" id="MobiDB-lite"/>
    </source>
</evidence>
<proteinExistence type="predicted"/>
<reference evidence="2 3" key="1">
    <citation type="submission" date="2020-09" db="EMBL/GenBank/DDBJ databases">
        <title>De no assembly of potato wild relative species, Solanum commersonii.</title>
        <authorList>
            <person name="Cho K."/>
        </authorList>
    </citation>
    <scope>NUCLEOTIDE SEQUENCE [LARGE SCALE GENOMIC DNA]</scope>
    <source>
        <strain evidence="2">LZ3.2</strain>
        <tissue evidence="2">Leaf</tissue>
    </source>
</reference>
<comment type="caution">
    <text evidence="2">The sequence shown here is derived from an EMBL/GenBank/DDBJ whole genome shotgun (WGS) entry which is preliminary data.</text>
</comment>
<dbReference type="EMBL" id="JACXVP010000011">
    <property type="protein sequence ID" value="KAG5577129.1"/>
    <property type="molecule type" value="Genomic_DNA"/>
</dbReference>
<dbReference type="Proteomes" id="UP000824120">
    <property type="component" value="Chromosome 11"/>
</dbReference>
<gene>
    <name evidence="2" type="ORF">H5410_057263</name>
</gene>